<dbReference type="InterPro" id="IPR033469">
    <property type="entry name" value="CYTH-like_dom_sf"/>
</dbReference>
<dbReference type="Gene3D" id="2.40.320.10">
    <property type="entry name" value="Hypothetical Protein Pfu-838710-001"/>
    <property type="match status" value="1"/>
</dbReference>
<evidence type="ECO:0000313" key="3">
    <source>
        <dbReference type="Proteomes" id="UP001500897"/>
    </source>
</evidence>
<feature type="compositionally biased region" description="Low complexity" evidence="1">
    <location>
        <begin position="13"/>
        <end position="30"/>
    </location>
</feature>
<feature type="compositionally biased region" description="Basic and acidic residues" evidence="1">
    <location>
        <begin position="1"/>
        <end position="10"/>
    </location>
</feature>
<evidence type="ECO:0000256" key="1">
    <source>
        <dbReference type="SAM" id="MobiDB-lite"/>
    </source>
</evidence>
<evidence type="ECO:0008006" key="4">
    <source>
        <dbReference type="Google" id="ProtNLM"/>
    </source>
</evidence>
<feature type="region of interest" description="Disordered" evidence="1">
    <location>
        <begin position="1"/>
        <end position="41"/>
    </location>
</feature>
<gene>
    <name evidence="2" type="ORF">GCM10009759_37930</name>
</gene>
<sequence length="200" mass="21623">MGEHTGEGTRRGATAPHAPHAPQAPHAPHPVGDESDPAERGRRFLLARVPAPGSVTAARRITDRYVDGTRLRLRRVERLDTGECSYRLGREQPACPDAPADLQLSEQEYARLLAALPGPELTRTRLGVPPLGVDVFEGPLLGLVLAEAEFENPEDEETFVPPPGCVAELTTDDHFTGGHLARTDREHLRAGLAEYGVALP</sequence>
<keyword evidence="3" id="KW-1185">Reference proteome</keyword>
<proteinExistence type="predicted"/>
<dbReference type="Proteomes" id="UP001500897">
    <property type="component" value="Unassembled WGS sequence"/>
</dbReference>
<dbReference type="EMBL" id="BAAANS010000024">
    <property type="protein sequence ID" value="GAA2102966.1"/>
    <property type="molecule type" value="Genomic_DNA"/>
</dbReference>
<organism evidence="2 3">
    <name type="scientific">Kitasatospora saccharophila</name>
    <dbReference type="NCBI Taxonomy" id="407973"/>
    <lineage>
        <taxon>Bacteria</taxon>
        <taxon>Bacillati</taxon>
        <taxon>Actinomycetota</taxon>
        <taxon>Actinomycetes</taxon>
        <taxon>Kitasatosporales</taxon>
        <taxon>Streptomycetaceae</taxon>
        <taxon>Kitasatospora</taxon>
    </lineage>
</organism>
<protein>
    <recommendedName>
        <fullName evidence="4">CYTH domain-containing protein</fullName>
    </recommendedName>
</protein>
<name>A0ABN2X1L5_9ACTN</name>
<comment type="caution">
    <text evidence="2">The sequence shown here is derived from an EMBL/GenBank/DDBJ whole genome shotgun (WGS) entry which is preliminary data.</text>
</comment>
<dbReference type="SUPFAM" id="SSF55154">
    <property type="entry name" value="CYTH-like phosphatases"/>
    <property type="match status" value="1"/>
</dbReference>
<accession>A0ABN2X1L5</accession>
<reference evidence="2 3" key="1">
    <citation type="journal article" date="2019" name="Int. J. Syst. Evol. Microbiol.">
        <title>The Global Catalogue of Microorganisms (GCM) 10K type strain sequencing project: providing services to taxonomists for standard genome sequencing and annotation.</title>
        <authorList>
            <consortium name="The Broad Institute Genomics Platform"/>
            <consortium name="The Broad Institute Genome Sequencing Center for Infectious Disease"/>
            <person name="Wu L."/>
            <person name="Ma J."/>
        </authorList>
    </citation>
    <scope>NUCLEOTIDE SEQUENCE [LARGE SCALE GENOMIC DNA]</scope>
    <source>
        <strain evidence="2 3">JCM 14559</strain>
    </source>
</reference>
<dbReference type="RefSeq" id="WP_344553460.1">
    <property type="nucleotide sequence ID" value="NZ_BAAANS010000024.1"/>
</dbReference>
<evidence type="ECO:0000313" key="2">
    <source>
        <dbReference type="EMBL" id="GAA2102966.1"/>
    </source>
</evidence>